<proteinExistence type="predicted"/>
<dbReference type="AlphaFoldDB" id="A0A7S2WQ08"/>
<evidence type="ECO:0000256" key="1">
    <source>
        <dbReference type="SAM" id="MobiDB-lite"/>
    </source>
</evidence>
<protein>
    <submittedName>
        <fullName evidence="2">Uncharacterized protein</fullName>
    </submittedName>
</protein>
<name>A0A7S2WQ08_9STRA</name>
<evidence type="ECO:0000313" key="2">
    <source>
        <dbReference type="EMBL" id="CAD9699335.1"/>
    </source>
</evidence>
<dbReference type="EMBL" id="HBHK01021824">
    <property type="protein sequence ID" value="CAD9699335.1"/>
    <property type="molecule type" value="Transcribed_RNA"/>
</dbReference>
<gene>
    <name evidence="2" type="ORF">QSP1433_LOCUS13874</name>
</gene>
<reference evidence="2" key="1">
    <citation type="submission" date="2021-01" db="EMBL/GenBank/DDBJ databases">
        <authorList>
            <person name="Corre E."/>
            <person name="Pelletier E."/>
            <person name="Niang G."/>
            <person name="Scheremetjew M."/>
            <person name="Finn R."/>
            <person name="Kale V."/>
            <person name="Holt S."/>
            <person name="Cochrane G."/>
            <person name="Meng A."/>
            <person name="Brown T."/>
            <person name="Cohen L."/>
        </authorList>
    </citation>
    <scope>NUCLEOTIDE SEQUENCE</scope>
    <source>
        <strain evidence="2">NY070348D</strain>
    </source>
</reference>
<accession>A0A7S2WQ08</accession>
<sequence length="179" mass="21131">MGNLSSSERLFERHYGHFEFEQLKMGKMAQPQEYHIPQDETFAVKTQRWKSRSIHLKRTDEGKQQKRFQRSSIVKKLRTTKLRPKQVLERSSPLTNSVSARRQLAVRRYSSSLADNKLMVIREEHPLQEKNKFQRSSSCSHQDKTWAQLLEMNEPEQDLPPLPSPPPLPNKNRNRRISV</sequence>
<organism evidence="2">
    <name type="scientific">Mucochytrium quahogii</name>
    <dbReference type="NCBI Taxonomy" id="96639"/>
    <lineage>
        <taxon>Eukaryota</taxon>
        <taxon>Sar</taxon>
        <taxon>Stramenopiles</taxon>
        <taxon>Bigyra</taxon>
        <taxon>Labyrinthulomycetes</taxon>
        <taxon>Thraustochytrida</taxon>
        <taxon>Thraustochytriidae</taxon>
        <taxon>Mucochytrium</taxon>
    </lineage>
</organism>
<feature type="region of interest" description="Disordered" evidence="1">
    <location>
        <begin position="151"/>
        <end position="179"/>
    </location>
</feature>
<feature type="compositionally biased region" description="Pro residues" evidence="1">
    <location>
        <begin position="158"/>
        <end position="169"/>
    </location>
</feature>